<evidence type="ECO:0000313" key="2">
    <source>
        <dbReference type="EMBL" id="CAA2979569.1"/>
    </source>
</evidence>
<protein>
    <submittedName>
        <fullName evidence="2">Uncharacterized protein</fullName>
    </submittedName>
</protein>
<proteinExistence type="predicted"/>
<dbReference type="Proteomes" id="UP000594638">
    <property type="component" value="Unassembled WGS sequence"/>
</dbReference>
<reference evidence="2 3" key="1">
    <citation type="submission" date="2019-12" db="EMBL/GenBank/DDBJ databases">
        <authorList>
            <person name="Alioto T."/>
            <person name="Alioto T."/>
            <person name="Gomez Garrido J."/>
        </authorList>
    </citation>
    <scope>NUCLEOTIDE SEQUENCE [LARGE SCALE GENOMIC DNA]</scope>
</reference>
<organism evidence="2 3">
    <name type="scientific">Olea europaea subsp. europaea</name>
    <dbReference type="NCBI Taxonomy" id="158383"/>
    <lineage>
        <taxon>Eukaryota</taxon>
        <taxon>Viridiplantae</taxon>
        <taxon>Streptophyta</taxon>
        <taxon>Embryophyta</taxon>
        <taxon>Tracheophyta</taxon>
        <taxon>Spermatophyta</taxon>
        <taxon>Magnoliopsida</taxon>
        <taxon>eudicotyledons</taxon>
        <taxon>Gunneridae</taxon>
        <taxon>Pentapetalae</taxon>
        <taxon>asterids</taxon>
        <taxon>lamiids</taxon>
        <taxon>Lamiales</taxon>
        <taxon>Oleaceae</taxon>
        <taxon>Oleeae</taxon>
        <taxon>Olea</taxon>
    </lineage>
</organism>
<feature type="compositionally biased region" description="Polar residues" evidence="1">
    <location>
        <begin position="35"/>
        <end position="45"/>
    </location>
</feature>
<feature type="region of interest" description="Disordered" evidence="1">
    <location>
        <begin position="14"/>
        <end position="45"/>
    </location>
</feature>
<evidence type="ECO:0000313" key="3">
    <source>
        <dbReference type="Proteomes" id="UP000594638"/>
    </source>
</evidence>
<evidence type="ECO:0000256" key="1">
    <source>
        <dbReference type="SAM" id="MobiDB-lite"/>
    </source>
</evidence>
<gene>
    <name evidence="2" type="ORF">OLEA9_A101146</name>
</gene>
<dbReference type="AlphaFoldDB" id="A0A8S0RIQ4"/>
<name>A0A8S0RIQ4_OLEEU</name>
<accession>A0A8S0RIQ4</accession>
<keyword evidence="3" id="KW-1185">Reference proteome</keyword>
<sequence length="107" mass="12061">MFYCNVLLKCHRTTKAPSKGKGPTARRTYPPDGASSIQAHQQQDSSMPIPFSYSQLLLGDHESQVFPQQLLTSTPIHPSSTHPTFNSQSLAHPYYYPEEWHQGGNEF</sequence>
<dbReference type="Gramene" id="OE9A101146T1">
    <property type="protein sequence ID" value="OE9A101146C1"/>
    <property type="gene ID" value="OE9A101146"/>
</dbReference>
<dbReference type="EMBL" id="CACTIH010003631">
    <property type="protein sequence ID" value="CAA2979569.1"/>
    <property type="molecule type" value="Genomic_DNA"/>
</dbReference>
<comment type="caution">
    <text evidence="2">The sequence shown here is derived from an EMBL/GenBank/DDBJ whole genome shotgun (WGS) entry which is preliminary data.</text>
</comment>